<dbReference type="InterPro" id="IPR010730">
    <property type="entry name" value="HET"/>
</dbReference>
<dbReference type="Pfam" id="PF06985">
    <property type="entry name" value="HET"/>
    <property type="match status" value="1"/>
</dbReference>
<organism evidence="2 3">
    <name type="scientific">Saxophila tyrrhenica</name>
    <dbReference type="NCBI Taxonomy" id="1690608"/>
    <lineage>
        <taxon>Eukaryota</taxon>
        <taxon>Fungi</taxon>
        <taxon>Dikarya</taxon>
        <taxon>Ascomycota</taxon>
        <taxon>Pezizomycotina</taxon>
        <taxon>Dothideomycetes</taxon>
        <taxon>Dothideomycetidae</taxon>
        <taxon>Mycosphaerellales</taxon>
        <taxon>Extremaceae</taxon>
        <taxon>Saxophila</taxon>
    </lineage>
</organism>
<dbReference type="RefSeq" id="XP_064661826.1">
    <property type="nucleotide sequence ID" value="XM_064800487.1"/>
</dbReference>
<dbReference type="PANTHER" id="PTHR24148:SF64">
    <property type="entry name" value="HETEROKARYON INCOMPATIBILITY DOMAIN-CONTAINING PROTEIN"/>
    <property type="match status" value="1"/>
</dbReference>
<proteinExistence type="predicted"/>
<dbReference type="AlphaFoldDB" id="A0AAV9PLG7"/>
<protein>
    <recommendedName>
        <fullName evidence="1">Heterokaryon incompatibility domain-containing protein</fullName>
    </recommendedName>
</protein>
<reference evidence="2 3" key="1">
    <citation type="submission" date="2023-08" db="EMBL/GenBank/DDBJ databases">
        <title>Black Yeasts Isolated from many extreme environments.</title>
        <authorList>
            <person name="Coleine C."/>
            <person name="Stajich J.E."/>
            <person name="Selbmann L."/>
        </authorList>
    </citation>
    <scope>NUCLEOTIDE SEQUENCE [LARGE SCALE GENOMIC DNA]</scope>
    <source>
        <strain evidence="2 3">CCFEE 5935</strain>
    </source>
</reference>
<sequence>MADRYVYEPLRHEDSIRLVEVAGNADTAAPLSCRLVEARLSDEPRYSAISYTWEDQTPDQEIHVDGRVLLITKNCEAALRRFRPALEHEKAVLWIDQVCVSQSDAAVEERNHQVGIMGKTYAAAEIVLTWLHHSRLRIERYEECLYAATWLAGYAELAHIQDCEERDRKLIAWIEENNPLFLDEALDEFYWQTPWFNRLWCVQEVALSQRAVFVWEDVMIDPWALSEANDRTRQILKRLNKSETTAYRVTWTVIGLTKVYLEARGNLSWTPSLLVKLASKPEDNAFALHGLLTAAGVPLPAPDYSMPLAEIYWHYTVQIMKSGGLGLLEGLTGLEQLSSAPSWVANWNYAANYVKFKPAPQREFRYHYDVQFAENDRHLLVRGVSNDMVSQRARFRSLDLVDPARELTSLLDVPSLEDFWREAIETSIECSEALVLMWNLKALKSFVGLAQTTNKLTDPRKEEDAGSGREMFELLRTSRAIASETIDFPAFTRLISHIRGRSLIAPDHEVPLTGSTLDDQILALSTNPKHAAWQERIELQILRTVRAHPTSWAAFLVITLSFRYQTMFRTESGKLGLAPHSIAAGDSVFMCQGSWAPAIIRREGEHYRWVTSRAYIMDRMEYDIYPEDDDKLQYYTFV</sequence>
<feature type="domain" description="Heterokaryon incompatibility" evidence="1">
    <location>
        <begin position="46"/>
        <end position="204"/>
    </location>
</feature>
<gene>
    <name evidence="2" type="ORF">LTR77_003230</name>
</gene>
<keyword evidence="3" id="KW-1185">Reference proteome</keyword>
<evidence type="ECO:0000259" key="1">
    <source>
        <dbReference type="Pfam" id="PF06985"/>
    </source>
</evidence>
<dbReference type="InterPro" id="IPR052895">
    <property type="entry name" value="HetReg/Transcr_Mod"/>
</dbReference>
<evidence type="ECO:0000313" key="2">
    <source>
        <dbReference type="EMBL" id="KAK5173108.1"/>
    </source>
</evidence>
<dbReference type="Proteomes" id="UP001337655">
    <property type="component" value="Unassembled WGS sequence"/>
</dbReference>
<comment type="caution">
    <text evidence="2">The sequence shown here is derived from an EMBL/GenBank/DDBJ whole genome shotgun (WGS) entry which is preliminary data.</text>
</comment>
<dbReference type="GeneID" id="89924577"/>
<name>A0AAV9PLG7_9PEZI</name>
<evidence type="ECO:0000313" key="3">
    <source>
        <dbReference type="Proteomes" id="UP001337655"/>
    </source>
</evidence>
<dbReference type="EMBL" id="JAVRRT010000004">
    <property type="protein sequence ID" value="KAK5173108.1"/>
    <property type="molecule type" value="Genomic_DNA"/>
</dbReference>
<accession>A0AAV9PLG7</accession>
<dbReference type="PANTHER" id="PTHR24148">
    <property type="entry name" value="ANKYRIN REPEAT DOMAIN-CONTAINING PROTEIN 39 HOMOLOG-RELATED"/>
    <property type="match status" value="1"/>
</dbReference>